<dbReference type="CDD" id="cd01066">
    <property type="entry name" value="APP_MetAP"/>
    <property type="match status" value="1"/>
</dbReference>
<dbReference type="InterPro" id="IPR050659">
    <property type="entry name" value="Peptidase_M24B"/>
</dbReference>
<dbReference type="Pfam" id="PF01321">
    <property type="entry name" value="Creatinase_N"/>
    <property type="match status" value="1"/>
</dbReference>
<keyword evidence="3" id="KW-0031">Aminopeptidase</keyword>
<feature type="domain" description="Peptidase M24" evidence="1">
    <location>
        <begin position="146"/>
        <end position="376"/>
    </location>
</feature>
<reference evidence="3" key="1">
    <citation type="submission" date="2020-12" db="EMBL/GenBank/DDBJ databases">
        <title>Geomonas sp. Red875, isolated from river sediment.</title>
        <authorList>
            <person name="Xu Z."/>
            <person name="Zhang Z."/>
            <person name="Masuda Y."/>
            <person name="Itoh H."/>
            <person name="Senoo K."/>
        </authorList>
    </citation>
    <scope>NUCLEOTIDE SEQUENCE</scope>
    <source>
        <strain evidence="3">Red875</strain>
    </source>
</reference>
<dbReference type="PANTHER" id="PTHR46112">
    <property type="entry name" value="AMINOPEPTIDASE"/>
    <property type="match status" value="1"/>
</dbReference>
<evidence type="ECO:0000259" key="2">
    <source>
        <dbReference type="Pfam" id="PF01321"/>
    </source>
</evidence>
<dbReference type="SUPFAM" id="SSF55920">
    <property type="entry name" value="Creatinase/aminopeptidase"/>
    <property type="match status" value="1"/>
</dbReference>
<dbReference type="EMBL" id="JAEMHM010000001">
    <property type="protein sequence ID" value="MBJ6723202.1"/>
    <property type="molecule type" value="Genomic_DNA"/>
</dbReference>
<dbReference type="InterPro" id="IPR036005">
    <property type="entry name" value="Creatinase/aminopeptidase-like"/>
</dbReference>
<dbReference type="GO" id="GO:0004177">
    <property type="term" value="F:aminopeptidase activity"/>
    <property type="evidence" value="ECO:0007669"/>
    <property type="project" value="UniProtKB-KW"/>
</dbReference>
<keyword evidence="4" id="KW-1185">Reference proteome</keyword>
<dbReference type="SUPFAM" id="SSF53092">
    <property type="entry name" value="Creatinase/prolidase N-terminal domain"/>
    <property type="match status" value="1"/>
</dbReference>
<evidence type="ECO:0000313" key="3">
    <source>
        <dbReference type="EMBL" id="MBJ6723202.1"/>
    </source>
</evidence>
<keyword evidence="3" id="KW-0378">Hydrolase</keyword>
<comment type="caution">
    <text evidence="3">The sequence shown here is derived from an EMBL/GenBank/DDBJ whole genome shotgun (WGS) entry which is preliminary data.</text>
</comment>
<proteinExistence type="predicted"/>
<evidence type="ECO:0000313" key="4">
    <source>
        <dbReference type="Proteomes" id="UP000636888"/>
    </source>
</evidence>
<dbReference type="InterPro" id="IPR000994">
    <property type="entry name" value="Pept_M24"/>
</dbReference>
<dbReference type="AlphaFoldDB" id="A0A8J7LXI2"/>
<dbReference type="InterPro" id="IPR029149">
    <property type="entry name" value="Creatin/AminoP/Spt16_N"/>
</dbReference>
<dbReference type="Gene3D" id="3.90.230.10">
    <property type="entry name" value="Creatinase/methionine aminopeptidase superfamily"/>
    <property type="match status" value="1"/>
</dbReference>
<sequence>MRLTPKNELEYRYRTLQVRMAAAGVDAVIMLHKADLFYFTGTVQAGALYVPASGDPLYLVQRDFLRARMESPLKEVLPCTDLLELPRLVADFGHPFPAKVALELDVLPVNLFQRLRAWYPAATISDASPLIAPVRMVKSHYEIHILQDAAQQADKVYRRAAEILRAGASEVEVAAELERLARVEGHQGVVRLRSFNGEYNVARVLSGTDAATPSPEPLGLGGMGLTPAFGQGGSYRRIDPNDPVVVDLACCYDGYHVAQTRVLSLGEPPELMRRGYDAMLELQRILLELAEGGDWGLLHETALREAHRLGMAENFLGMPGARAPWLGHGTGIELDEPPFLASGYPAGPLEPGVVFTLEPRVVFPGAGAVGIGNTFYLSGEGVKRLTFSNEEILIV</sequence>
<dbReference type="Proteomes" id="UP000636888">
    <property type="component" value="Unassembled WGS sequence"/>
</dbReference>
<dbReference type="Pfam" id="PF00557">
    <property type="entry name" value="Peptidase_M24"/>
    <property type="match status" value="1"/>
</dbReference>
<protein>
    <submittedName>
        <fullName evidence="3">Aminopeptidase P family protein</fullName>
    </submittedName>
</protein>
<accession>A0A8J7LXI2</accession>
<dbReference type="InterPro" id="IPR000587">
    <property type="entry name" value="Creatinase_N"/>
</dbReference>
<dbReference type="PANTHER" id="PTHR46112:SF2">
    <property type="entry name" value="XAA-PRO AMINOPEPTIDASE P-RELATED"/>
    <property type="match status" value="1"/>
</dbReference>
<evidence type="ECO:0000259" key="1">
    <source>
        <dbReference type="Pfam" id="PF00557"/>
    </source>
</evidence>
<organism evidence="3 4">
    <name type="scientific">Geomesophilobacter sediminis</name>
    <dbReference type="NCBI Taxonomy" id="2798584"/>
    <lineage>
        <taxon>Bacteria</taxon>
        <taxon>Pseudomonadati</taxon>
        <taxon>Thermodesulfobacteriota</taxon>
        <taxon>Desulfuromonadia</taxon>
        <taxon>Geobacterales</taxon>
        <taxon>Geobacteraceae</taxon>
        <taxon>Geomesophilobacter</taxon>
    </lineage>
</organism>
<gene>
    <name evidence="3" type="ORF">JFN93_00645</name>
</gene>
<dbReference type="Gene3D" id="3.40.350.10">
    <property type="entry name" value="Creatinase/prolidase N-terminal domain"/>
    <property type="match status" value="1"/>
</dbReference>
<keyword evidence="3" id="KW-0645">Protease</keyword>
<name>A0A8J7LXI2_9BACT</name>
<feature type="domain" description="Creatinase N-terminal" evidence="2">
    <location>
        <begin position="12"/>
        <end position="137"/>
    </location>
</feature>